<dbReference type="OMA" id="FELNPWS"/>
<reference evidence="8 9" key="1">
    <citation type="submission" date="2016-04" db="EMBL/GenBank/DDBJ databases">
        <title>Evolutionary innovation and constraint leading to complex multicellularity in the Ascomycota.</title>
        <authorList>
            <person name="Cisse O."/>
            <person name="Nguyen A."/>
            <person name="Hewitt D.A."/>
            <person name="Jedd G."/>
            <person name="Stajich J.E."/>
        </authorList>
    </citation>
    <scope>NUCLEOTIDE SEQUENCE [LARGE SCALE GENOMIC DNA]</scope>
    <source>
        <strain evidence="8 9">DAH-3</strain>
    </source>
</reference>
<dbReference type="Gene3D" id="3.40.50.150">
    <property type="entry name" value="Vaccinia Virus protein VP39"/>
    <property type="match status" value="1"/>
</dbReference>
<gene>
    <name evidence="8" type="ORF">NEOLI_000801</name>
</gene>
<evidence type="ECO:0000259" key="7">
    <source>
        <dbReference type="PROSITE" id="PS51684"/>
    </source>
</evidence>
<evidence type="ECO:0000256" key="6">
    <source>
        <dbReference type="ARBA" id="ARBA00049400"/>
    </source>
</evidence>
<dbReference type="AlphaFoldDB" id="A0A1U7LWU2"/>
<dbReference type="SUPFAM" id="SSF53335">
    <property type="entry name" value="S-adenosyl-L-methionine-dependent methyltransferases"/>
    <property type="match status" value="1"/>
</dbReference>
<dbReference type="GO" id="GO:0102522">
    <property type="term" value="F:tRNA 4-demethylwyosine alpha-amino-alpha-carboxypropyltransferase activity"/>
    <property type="evidence" value="ECO:0007669"/>
    <property type="project" value="UniProtKB-EC"/>
</dbReference>
<keyword evidence="5" id="KW-0819">tRNA processing</keyword>
<dbReference type="GO" id="GO:0030488">
    <property type="term" value="P:tRNA methylation"/>
    <property type="evidence" value="ECO:0007669"/>
    <property type="project" value="TreeGrafter"/>
</dbReference>
<name>A0A1U7LWU2_NEOID</name>
<dbReference type="STRING" id="1198029.A0A1U7LWU2"/>
<feature type="domain" description="SAM-dependent methyltransferase TRM5/TYW2-type" evidence="7">
    <location>
        <begin position="165"/>
        <end position="446"/>
    </location>
</feature>
<dbReference type="EMBL" id="LXFE01000122">
    <property type="protein sequence ID" value="OLL27088.1"/>
    <property type="molecule type" value="Genomic_DNA"/>
</dbReference>
<accession>A0A1U7LWU2</accession>
<keyword evidence="4" id="KW-0949">S-adenosyl-L-methionine</keyword>
<evidence type="ECO:0000256" key="2">
    <source>
        <dbReference type="ARBA" id="ARBA00012265"/>
    </source>
</evidence>
<dbReference type="InterPro" id="IPR056743">
    <property type="entry name" value="TRM5-TYW2-like_MTfase"/>
</dbReference>
<organism evidence="8 9">
    <name type="scientific">Neolecta irregularis (strain DAH-3)</name>
    <dbReference type="NCBI Taxonomy" id="1198029"/>
    <lineage>
        <taxon>Eukaryota</taxon>
        <taxon>Fungi</taxon>
        <taxon>Dikarya</taxon>
        <taxon>Ascomycota</taxon>
        <taxon>Taphrinomycotina</taxon>
        <taxon>Neolectales</taxon>
        <taxon>Neolectaceae</taxon>
        <taxon>Neolecta</taxon>
    </lineage>
</organism>
<evidence type="ECO:0000256" key="1">
    <source>
        <dbReference type="ARBA" id="ARBA00004797"/>
    </source>
</evidence>
<keyword evidence="9" id="KW-1185">Reference proteome</keyword>
<comment type="pathway">
    <text evidence="1">tRNA modification; wybutosine-tRNA(Phe) biosynthesis.</text>
</comment>
<dbReference type="Pfam" id="PF02475">
    <property type="entry name" value="TRM5-TYW2_MTfase"/>
    <property type="match status" value="1"/>
</dbReference>
<sequence>MTPLYLYSPKTLCKDVRTTLEKENIYDSSRKVFSSGRPEVPGNYMSIPIISNQLEQSLKNANTTFSRLRDFKHLGLKQTELSIYIGTELRPELVTKKYTLRDIIKRFITRCPPELASSTVILLEDLPKRWTPYPPMVLLSSNSFTSSTWVNYLDNLKKDDRDEFFKEVASFYGVSHLALNLSIPNDDLLRRPEKLKPLFGDFGPRLDYSVEPTTNDFEEGFWVTTTQNKIHQTWAPRYTMFSRGNISEKARVLNFPQIKDEIVVDLYSGIGYFAFSYSFAGAKQVVCWELNPWSPASVEAMCRGVLKNNWTVRVVRADEDVVLEAETAKLVIFMENNNQAEQRLGKVKACHINLGLLPDCRKMWEASARMITSAKAAWLHVHETVHEKKIDVWREEVQAFFQRCKGSEWIIKVEHIEKLQIFAVLSNFKLMNHRNDTSKANRDSMS</sequence>
<evidence type="ECO:0000313" key="9">
    <source>
        <dbReference type="Proteomes" id="UP000186594"/>
    </source>
</evidence>
<dbReference type="Proteomes" id="UP000186594">
    <property type="component" value="Unassembled WGS sequence"/>
</dbReference>
<dbReference type="GO" id="GO:0008175">
    <property type="term" value="F:tRNA methyltransferase activity"/>
    <property type="evidence" value="ECO:0007669"/>
    <property type="project" value="TreeGrafter"/>
</dbReference>
<comment type="caution">
    <text evidence="8">The sequence shown here is derived from an EMBL/GenBank/DDBJ whole genome shotgun (WGS) entry which is preliminary data.</text>
</comment>
<dbReference type="InterPro" id="IPR030382">
    <property type="entry name" value="MeTrfase_TRM5/TYW2"/>
</dbReference>
<evidence type="ECO:0000256" key="5">
    <source>
        <dbReference type="ARBA" id="ARBA00022694"/>
    </source>
</evidence>
<evidence type="ECO:0000256" key="3">
    <source>
        <dbReference type="ARBA" id="ARBA00022679"/>
    </source>
</evidence>
<dbReference type="OrthoDB" id="2387925at2759"/>
<protein>
    <recommendedName>
        <fullName evidence="2">tRNA(Phe) (4-demethylwyosine(37)-C(7)) aminocarboxypropyltransferase</fullName>
        <ecNumber evidence="2">2.5.1.114</ecNumber>
    </recommendedName>
</protein>
<proteinExistence type="predicted"/>
<dbReference type="EC" id="2.5.1.114" evidence="2"/>
<evidence type="ECO:0000256" key="4">
    <source>
        <dbReference type="ARBA" id="ARBA00022691"/>
    </source>
</evidence>
<dbReference type="PROSITE" id="PS51684">
    <property type="entry name" value="SAM_MT_TRM5_TYW2"/>
    <property type="match status" value="1"/>
</dbReference>
<dbReference type="GO" id="GO:0005737">
    <property type="term" value="C:cytoplasm"/>
    <property type="evidence" value="ECO:0007669"/>
    <property type="project" value="TreeGrafter"/>
</dbReference>
<keyword evidence="3" id="KW-0808">Transferase</keyword>
<dbReference type="PANTHER" id="PTHR23245">
    <property type="entry name" value="TRNA METHYLTRANSFERASE"/>
    <property type="match status" value="1"/>
</dbReference>
<evidence type="ECO:0000313" key="8">
    <source>
        <dbReference type="EMBL" id="OLL27088.1"/>
    </source>
</evidence>
<dbReference type="GO" id="GO:0031591">
    <property type="term" value="P:wybutosine biosynthetic process"/>
    <property type="evidence" value="ECO:0007669"/>
    <property type="project" value="TreeGrafter"/>
</dbReference>
<dbReference type="InterPro" id="IPR029063">
    <property type="entry name" value="SAM-dependent_MTases_sf"/>
</dbReference>
<dbReference type="PANTHER" id="PTHR23245:SF25">
    <property type="entry name" value="TRNA WYBUTOSINE-SYNTHESIZING PROTEIN 2 HOMOLOG"/>
    <property type="match status" value="1"/>
</dbReference>
<comment type="catalytic activity">
    <reaction evidence="6">
        <text>4-demethylwyosine(37) in tRNA(Phe) + S-adenosyl-L-methionine = 4-demethyl-7-[(3S)-3-amino-3-carboxypropyl]wyosine(37) in tRNA(Phe) + S-methyl-5'-thioadenosine + H(+)</text>
        <dbReference type="Rhea" id="RHEA:36355"/>
        <dbReference type="Rhea" id="RHEA-COMP:10164"/>
        <dbReference type="Rhea" id="RHEA-COMP:10378"/>
        <dbReference type="ChEBI" id="CHEBI:15378"/>
        <dbReference type="ChEBI" id="CHEBI:17509"/>
        <dbReference type="ChEBI" id="CHEBI:59789"/>
        <dbReference type="ChEBI" id="CHEBI:64315"/>
        <dbReference type="ChEBI" id="CHEBI:73550"/>
        <dbReference type="EC" id="2.5.1.114"/>
    </reaction>
</comment>